<feature type="coiled-coil region" evidence="1">
    <location>
        <begin position="40"/>
        <end position="77"/>
    </location>
</feature>
<dbReference type="AlphaFoldDB" id="A0A0B2A6L4"/>
<proteinExistence type="predicted"/>
<protein>
    <submittedName>
        <fullName evidence="4">Uncharacterized protein</fullName>
    </submittedName>
</protein>
<dbReference type="STRING" id="1348253.LK09_03990"/>
<accession>A0A0B2A6L4</accession>
<evidence type="ECO:0000256" key="2">
    <source>
        <dbReference type="SAM" id="MobiDB-lite"/>
    </source>
</evidence>
<keyword evidence="3" id="KW-0812">Transmembrane</keyword>
<sequence length="234" mass="23337">MPKQLINLIGIVVAAGILVLAVVIGVVPQISTALSTSSQADQVAAQNDAYQLRIDQLQRQKQNMAALNASVAQLHRQIPAEYRLDDVFLLVANSAQTAKATITSVTAGDPAAFVQRSAPVPAGQPTPAPTASATPAPSASASPAASPAPVAQPPAGAAAAAGQGRTQIEITIQVTVPDTKNAAKFLDALRSGPRLLANVSSVAAGGGTGSAVSLQVTALAFAEPSTAVVAKGGN</sequence>
<dbReference type="EMBL" id="JTDK01000005">
    <property type="protein sequence ID" value="KHK99174.1"/>
    <property type="molecule type" value="Genomic_DNA"/>
</dbReference>
<evidence type="ECO:0000313" key="4">
    <source>
        <dbReference type="EMBL" id="KHK99174.1"/>
    </source>
</evidence>
<gene>
    <name evidence="4" type="ORF">LK09_03990</name>
</gene>
<dbReference type="Proteomes" id="UP000031030">
    <property type="component" value="Unassembled WGS sequence"/>
</dbReference>
<keyword evidence="3" id="KW-0472">Membrane</keyword>
<evidence type="ECO:0000256" key="1">
    <source>
        <dbReference type="SAM" id="Coils"/>
    </source>
</evidence>
<name>A0A0B2A6L4_9MICO</name>
<evidence type="ECO:0000256" key="3">
    <source>
        <dbReference type="SAM" id="Phobius"/>
    </source>
</evidence>
<dbReference type="RefSeq" id="WP_039396275.1">
    <property type="nucleotide sequence ID" value="NZ_JTDK01000005.1"/>
</dbReference>
<organism evidence="4 5">
    <name type="scientific">Microbacterium mangrovi</name>
    <dbReference type="NCBI Taxonomy" id="1348253"/>
    <lineage>
        <taxon>Bacteria</taxon>
        <taxon>Bacillati</taxon>
        <taxon>Actinomycetota</taxon>
        <taxon>Actinomycetes</taxon>
        <taxon>Micrococcales</taxon>
        <taxon>Microbacteriaceae</taxon>
        <taxon>Microbacterium</taxon>
    </lineage>
</organism>
<comment type="caution">
    <text evidence="4">The sequence shown here is derived from an EMBL/GenBank/DDBJ whole genome shotgun (WGS) entry which is preliminary data.</text>
</comment>
<feature type="region of interest" description="Disordered" evidence="2">
    <location>
        <begin position="117"/>
        <end position="162"/>
    </location>
</feature>
<keyword evidence="1" id="KW-0175">Coiled coil</keyword>
<feature type="transmembrane region" description="Helical" evidence="3">
    <location>
        <begin position="6"/>
        <end position="27"/>
    </location>
</feature>
<reference evidence="4 5" key="1">
    <citation type="submission" date="2014-11" db="EMBL/GenBank/DDBJ databases">
        <title>Genome sequence of Microbacterium mangrovi MUSC 115(T).</title>
        <authorList>
            <person name="Lee L.-H."/>
        </authorList>
    </citation>
    <scope>NUCLEOTIDE SEQUENCE [LARGE SCALE GENOMIC DNA]</scope>
    <source>
        <strain evidence="4 5">MUSC 115</strain>
    </source>
</reference>
<keyword evidence="5" id="KW-1185">Reference proteome</keyword>
<keyword evidence="3" id="KW-1133">Transmembrane helix</keyword>
<dbReference type="OrthoDB" id="5065532at2"/>
<evidence type="ECO:0000313" key="5">
    <source>
        <dbReference type="Proteomes" id="UP000031030"/>
    </source>
</evidence>
<feature type="compositionally biased region" description="Low complexity" evidence="2">
    <location>
        <begin position="129"/>
        <end position="162"/>
    </location>
</feature>